<name>A0A516KRA9_9CAUD</name>
<dbReference type="RefSeq" id="YP_010054588.1">
    <property type="nucleotide sequence ID" value="NC_054655.1"/>
</dbReference>
<organism evidence="1 2">
    <name type="scientific">Streptomyces phage Celia</name>
    <dbReference type="NCBI Taxonomy" id="2590946"/>
    <lineage>
        <taxon>Viruses</taxon>
        <taxon>Duplodnaviria</taxon>
        <taxon>Heunggongvirae</taxon>
        <taxon>Uroviricota</taxon>
        <taxon>Caudoviricetes</taxon>
        <taxon>Arquatrovirinae</taxon>
        <taxon>Celiavirus</taxon>
        <taxon>Celiavirus celia</taxon>
    </lineage>
</organism>
<sequence length="135" mass="14342">MGVGIYPPPANDTGWITPTLINSWVVYGSPYTAPAYRKINGRVFLKGLVKNGSVGFSIFILPVGFRPPEYMHLSGLTASRSETTGAASAGTAHTHPIPFDQAGLPIKIQQTGEVLVDAAIATNWVCLDNVNFLAA</sequence>
<evidence type="ECO:0008006" key="3">
    <source>
        <dbReference type="Google" id="ProtNLM"/>
    </source>
</evidence>
<evidence type="ECO:0000313" key="2">
    <source>
        <dbReference type="Proteomes" id="UP000317273"/>
    </source>
</evidence>
<accession>A0A516KRA9</accession>
<dbReference type="EMBL" id="MN062705">
    <property type="protein sequence ID" value="QDP44227.1"/>
    <property type="molecule type" value="Genomic_DNA"/>
</dbReference>
<gene>
    <name evidence="1" type="primary">24</name>
    <name evidence="1" type="ORF">SEA_CELIA_24</name>
</gene>
<dbReference type="GeneID" id="64470505"/>
<reference evidence="1 2" key="1">
    <citation type="submission" date="2019-06" db="EMBL/GenBank/DDBJ databases">
        <authorList>
            <person name="Lopez J."/>
            <person name="Ball K.N."/>
            <person name="Bhuiyan S."/>
            <person name="Nayek S."/>
            <person name="Sivoravong A."/>
            <person name="Hughes L.E."/>
            <person name="Garlena R.A."/>
            <person name="Russell D.A."/>
            <person name="Pope W.H."/>
            <person name="Jacobs-Sera D."/>
            <person name="Hatfull G.F."/>
        </authorList>
    </citation>
    <scope>NUCLEOTIDE SEQUENCE [LARGE SCALE GENOMIC DNA]</scope>
</reference>
<dbReference type="Proteomes" id="UP000317273">
    <property type="component" value="Segment"/>
</dbReference>
<protein>
    <recommendedName>
        <fullName evidence="3">Minor tail protein</fullName>
    </recommendedName>
</protein>
<evidence type="ECO:0000313" key="1">
    <source>
        <dbReference type="EMBL" id="QDP44227.1"/>
    </source>
</evidence>
<proteinExistence type="predicted"/>
<dbReference type="KEGG" id="vg:64470505"/>
<keyword evidence="2" id="KW-1185">Reference proteome</keyword>